<proteinExistence type="predicted"/>
<dbReference type="AlphaFoldDB" id="A0A370QRZ6"/>
<accession>A0A370QRZ6</accession>
<keyword evidence="1" id="KW-1133">Transmembrane helix</keyword>
<organism evidence="2 3">
    <name type="scientific">Enterobacillus tribolii</name>
    <dbReference type="NCBI Taxonomy" id="1487935"/>
    <lineage>
        <taxon>Bacteria</taxon>
        <taxon>Pseudomonadati</taxon>
        <taxon>Pseudomonadota</taxon>
        <taxon>Gammaproteobacteria</taxon>
        <taxon>Enterobacterales</taxon>
        <taxon>Hafniaceae</taxon>
        <taxon>Enterobacillus</taxon>
    </lineage>
</organism>
<dbReference type="RefSeq" id="WP_115458335.1">
    <property type="nucleotide sequence ID" value="NZ_QRAP01000004.1"/>
</dbReference>
<sequence length="74" mass="8137">MREKALASLNGIDESRGAAFVFSLIVALLPGIIYPVVAVYDLSIQRQGGVPGSDKRDSARSLLKLKIKRVEKYF</sequence>
<evidence type="ECO:0000313" key="3">
    <source>
        <dbReference type="Proteomes" id="UP000254848"/>
    </source>
</evidence>
<keyword evidence="3" id="KW-1185">Reference proteome</keyword>
<evidence type="ECO:0000313" key="2">
    <source>
        <dbReference type="EMBL" id="RDK92006.1"/>
    </source>
</evidence>
<keyword evidence="1" id="KW-0472">Membrane</keyword>
<comment type="caution">
    <text evidence="2">The sequence shown here is derived from an EMBL/GenBank/DDBJ whole genome shotgun (WGS) entry which is preliminary data.</text>
</comment>
<feature type="transmembrane region" description="Helical" evidence="1">
    <location>
        <begin position="20"/>
        <end position="40"/>
    </location>
</feature>
<protein>
    <submittedName>
        <fullName evidence="2">Uncharacterized protein</fullName>
    </submittedName>
</protein>
<evidence type="ECO:0000256" key="1">
    <source>
        <dbReference type="SAM" id="Phobius"/>
    </source>
</evidence>
<keyword evidence="1" id="KW-0812">Transmembrane</keyword>
<dbReference type="Proteomes" id="UP000254848">
    <property type="component" value="Unassembled WGS sequence"/>
</dbReference>
<name>A0A370QRZ6_9GAMM</name>
<gene>
    <name evidence="2" type="ORF">C8D90_104158</name>
</gene>
<dbReference type="EMBL" id="QRAP01000004">
    <property type="protein sequence ID" value="RDK92006.1"/>
    <property type="molecule type" value="Genomic_DNA"/>
</dbReference>
<reference evidence="2 3" key="1">
    <citation type="submission" date="2018-07" db="EMBL/GenBank/DDBJ databases">
        <title>Genomic Encyclopedia of Type Strains, Phase IV (KMG-IV): sequencing the most valuable type-strain genomes for metagenomic binning, comparative biology and taxonomic classification.</title>
        <authorList>
            <person name="Goeker M."/>
        </authorList>
    </citation>
    <scope>NUCLEOTIDE SEQUENCE [LARGE SCALE GENOMIC DNA]</scope>
    <source>
        <strain evidence="2 3">DSM 103736</strain>
    </source>
</reference>